<evidence type="ECO:0000256" key="5">
    <source>
        <dbReference type="HAMAP-Rule" id="MF_01326"/>
    </source>
</evidence>
<evidence type="ECO:0000259" key="6">
    <source>
        <dbReference type="Pfam" id="PF17136"/>
    </source>
</evidence>
<dbReference type="AlphaFoldDB" id="A0A0H4T966"/>
<evidence type="ECO:0000256" key="3">
    <source>
        <dbReference type="ARBA" id="ARBA00023274"/>
    </source>
</evidence>
<accession>A0A0H4T966</accession>
<dbReference type="GO" id="GO:0005840">
    <property type="term" value="C:ribosome"/>
    <property type="evidence" value="ECO:0007669"/>
    <property type="project" value="UniProtKB-KW"/>
</dbReference>
<name>A0A0H4T966_9CHLR</name>
<dbReference type="EMBL" id="KT007038">
    <property type="protein sequence ID" value="AKQ04416.1"/>
    <property type="molecule type" value="Genomic_DNA"/>
</dbReference>
<dbReference type="GO" id="GO:0019843">
    <property type="term" value="F:rRNA binding"/>
    <property type="evidence" value="ECO:0007669"/>
    <property type="project" value="UniProtKB-UniRule"/>
</dbReference>
<dbReference type="NCBIfam" id="TIGR01079">
    <property type="entry name" value="rplX_bact"/>
    <property type="match status" value="1"/>
</dbReference>
<comment type="similarity">
    <text evidence="1 5">Belongs to the universal ribosomal protein uL24 family.</text>
</comment>
<reference evidence="7" key="1">
    <citation type="journal article" date="2015" name="ISME J.">
        <title>Aquifer environment selects for microbial species cohorts in sediment and groundwater.</title>
        <authorList>
            <person name="Hug L.A."/>
            <person name="Thomas B.C."/>
            <person name="Brown C.T."/>
            <person name="Frischkorn K.R."/>
            <person name="Williams K.H."/>
            <person name="Tringe S.G."/>
            <person name="Banfield J.F."/>
        </authorList>
    </citation>
    <scope>NUCLEOTIDE SEQUENCE</scope>
</reference>
<dbReference type="HAMAP" id="MF_01326_B">
    <property type="entry name" value="Ribosomal_uL24_B"/>
    <property type="match status" value="1"/>
</dbReference>
<dbReference type="InterPro" id="IPR008991">
    <property type="entry name" value="Translation_prot_SH3-like_sf"/>
</dbReference>
<keyword evidence="3 5" id="KW-0687">Ribonucleoprotein</keyword>
<comment type="function">
    <text evidence="5">One of the proteins that surrounds the polypeptide exit tunnel on the outside of the subunit.</text>
</comment>
<dbReference type="Pfam" id="PF17136">
    <property type="entry name" value="ribosomal_L24"/>
    <property type="match status" value="1"/>
</dbReference>
<evidence type="ECO:0000313" key="7">
    <source>
        <dbReference type="EMBL" id="AKQ04416.1"/>
    </source>
</evidence>
<dbReference type="SUPFAM" id="SSF50104">
    <property type="entry name" value="Translation proteins SH3-like domain"/>
    <property type="match status" value="1"/>
</dbReference>
<keyword evidence="2 5" id="KW-0689">Ribosomal protein</keyword>
<protein>
    <recommendedName>
        <fullName evidence="4 5">Large ribosomal subunit protein uL24</fullName>
    </recommendedName>
</protein>
<feature type="domain" description="Large ribosomal subunit protein uL24 C-terminal" evidence="6">
    <location>
        <begin position="42"/>
        <end position="108"/>
    </location>
</feature>
<gene>
    <name evidence="5 7" type="primary">rplX</name>
</gene>
<sequence length="111" mass="12463">MKQKIRKGDTVEVVTGKDMDKGKRGEVIKVLPRKNRLVIQKINLRKKHQRAVQTQGRQLNPGIIEFEAPLHISNVLLVCPKCGEPARVGFVRDADGSHRVCKNCGKQIDKA</sequence>
<evidence type="ECO:0000256" key="1">
    <source>
        <dbReference type="ARBA" id="ARBA00010618"/>
    </source>
</evidence>
<proteinExistence type="inferred from homology"/>
<dbReference type="GO" id="GO:0003735">
    <property type="term" value="F:structural constituent of ribosome"/>
    <property type="evidence" value="ECO:0007669"/>
    <property type="project" value="InterPro"/>
</dbReference>
<keyword evidence="5" id="KW-0699">rRNA-binding</keyword>
<dbReference type="InterPro" id="IPR057264">
    <property type="entry name" value="Ribosomal_uL24_C"/>
</dbReference>
<evidence type="ECO:0000256" key="2">
    <source>
        <dbReference type="ARBA" id="ARBA00022980"/>
    </source>
</evidence>
<dbReference type="GO" id="GO:0006412">
    <property type="term" value="P:translation"/>
    <property type="evidence" value="ECO:0007669"/>
    <property type="project" value="UniProtKB-UniRule"/>
</dbReference>
<dbReference type="InterPro" id="IPR041988">
    <property type="entry name" value="Ribosomal_uL24_KOW"/>
</dbReference>
<comment type="subunit">
    <text evidence="5">Part of the 50S ribosomal subunit.</text>
</comment>
<dbReference type="InterPro" id="IPR014722">
    <property type="entry name" value="Rib_uL2_dom2"/>
</dbReference>
<dbReference type="PANTHER" id="PTHR12903">
    <property type="entry name" value="MITOCHONDRIAL RIBOSOMAL PROTEIN L24"/>
    <property type="match status" value="1"/>
</dbReference>
<organism evidence="7">
    <name type="scientific">uncultured Chloroflexi bacterium Rifle_16ft_4_minimus_5165</name>
    <dbReference type="NCBI Taxonomy" id="1665076"/>
    <lineage>
        <taxon>Bacteria</taxon>
        <taxon>Bacillati</taxon>
        <taxon>Chloroflexota</taxon>
        <taxon>environmental samples</taxon>
    </lineage>
</organism>
<dbReference type="CDD" id="cd06089">
    <property type="entry name" value="KOW_RPL26"/>
    <property type="match status" value="1"/>
</dbReference>
<evidence type="ECO:0000256" key="4">
    <source>
        <dbReference type="ARBA" id="ARBA00035206"/>
    </source>
</evidence>
<comment type="function">
    <text evidence="5">One of two assembly initiator proteins, it binds directly to the 5'-end of the 23S rRNA, where it nucleates assembly of the 50S subunit.</text>
</comment>
<dbReference type="GO" id="GO:1990904">
    <property type="term" value="C:ribonucleoprotein complex"/>
    <property type="evidence" value="ECO:0007669"/>
    <property type="project" value="UniProtKB-KW"/>
</dbReference>
<dbReference type="Gene3D" id="2.30.30.30">
    <property type="match status" value="1"/>
</dbReference>
<dbReference type="InterPro" id="IPR003256">
    <property type="entry name" value="Ribosomal_uL24"/>
</dbReference>
<keyword evidence="5" id="KW-0694">RNA-binding</keyword>